<gene>
    <name evidence="3" type="ORF">NECAME_03365</name>
</gene>
<evidence type="ECO:0000256" key="1">
    <source>
        <dbReference type="SAM" id="SignalP"/>
    </source>
</evidence>
<feature type="chain" id="PRO_5004826414" evidence="1">
    <location>
        <begin position="22"/>
        <end position="64"/>
    </location>
</feature>
<dbReference type="InterPro" id="IPR003582">
    <property type="entry name" value="ShKT_dom"/>
</dbReference>
<organism evidence="3 4">
    <name type="scientific">Necator americanus</name>
    <name type="common">Human hookworm</name>
    <dbReference type="NCBI Taxonomy" id="51031"/>
    <lineage>
        <taxon>Eukaryota</taxon>
        <taxon>Metazoa</taxon>
        <taxon>Ecdysozoa</taxon>
        <taxon>Nematoda</taxon>
        <taxon>Chromadorea</taxon>
        <taxon>Rhabditida</taxon>
        <taxon>Rhabditina</taxon>
        <taxon>Rhabditomorpha</taxon>
        <taxon>Strongyloidea</taxon>
        <taxon>Ancylostomatidae</taxon>
        <taxon>Bunostominae</taxon>
        <taxon>Necator</taxon>
    </lineage>
</organism>
<proteinExistence type="predicted"/>
<feature type="domain" description="ShKT" evidence="2">
    <location>
        <begin position="24"/>
        <end position="64"/>
    </location>
</feature>
<dbReference type="Pfam" id="PF01549">
    <property type="entry name" value="ShK"/>
    <property type="match status" value="1"/>
</dbReference>
<dbReference type="Gene3D" id="1.10.10.1940">
    <property type="match status" value="1"/>
</dbReference>
<dbReference type="AlphaFoldDB" id="W2T699"/>
<name>W2T699_NECAM</name>
<sequence length="64" mass="7440">MFFYLVAILVLLNAFTQESLAEEKCMDRWEERFCKMIKDQNACAISEVTIRAMKQKCAKTCGHC</sequence>
<dbReference type="EMBL" id="KI660212">
    <property type="protein sequence ID" value="ETN76696.1"/>
    <property type="molecule type" value="Genomic_DNA"/>
</dbReference>
<accession>W2T699</accession>
<dbReference type="Proteomes" id="UP000053676">
    <property type="component" value="Unassembled WGS sequence"/>
</dbReference>
<evidence type="ECO:0000313" key="4">
    <source>
        <dbReference type="Proteomes" id="UP000053676"/>
    </source>
</evidence>
<keyword evidence="1" id="KW-0732">Signal</keyword>
<dbReference type="OrthoDB" id="5871478at2759"/>
<reference evidence="4" key="1">
    <citation type="journal article" date="2014" name="Nat. Genet.">
        <title>Genome of the human hookworm Necator americanus.</title>
        <authorList>
            <person name="Tang Y.T."/>
            <person name="Gao X."/>
            <person name="Rosa B.A."/>
            <person name="Abubucker S."/>
            <person name="Hallsworth-Pepin K."/>
            <person name="Martin J."/>
            <person name="Tyagi R."/>
            <person name="Heizer E."/>
            <person name="Zhang X."/>
            <person name="Bhonagiri-Palsikar V."/>
            <person name="Minx P."/>
            <person name="Warren W.C."/>
            <person name="Wang Q."/>
            <person name="Zhan B."/>
            <person name="Hotez P.J."/>
            <person name="Sternberg P.W."/>
            <person name="Dougall A."/>
            <person name="Gaze S.T."/>
            <person name="Mulvenna J."/>
            <person name="Sotillo J."/>
            <person name="Ranganathan S."/>
            <person name="Rabelo E.M."/>
            <person name="Wilson R.K."/>
            <person name="Felgner P.L."/>
            <person name="Bethony J."/>
            <person name="Hawdon J.M."/>
            <person name="Gasser R.B."/>
            <person name="Loukas A."/>
            <person name="Mitreva M."/>
        </authorList>
    </citation>
    <scope>NUCLEOTIDE SEQUENCE [LARGE SCALE GENOMIC DNA]</scope>
</reference>
<evidence type="ECO:0000259" key="2">
    <source>
        <dbReference type="Pfam" id="PF01549"/>
    </source>
</evidence>
<keyword evidence="4" id="KW-1185">Reference proteome</keyword>
<dbReference type="KEGG" id="nai:NECAME_03365"/>
<evidence type="ECO:0000313" key="3">
    <source>
        <dbReference type="EMBL" id="ETN76696.1"/>
    </source>
</evidence>
<feature type="signal peptide" evidence="1">
    <location>
        <begin position="1"/>
        <end position="21"/>
    </location>
</feature>
<protein>
    <submittedName>
        <fullName evidence="3">ShTK domain protein</fullName>
    </submittedName>
</protein>